<dbReference type="OrthoDB" id="5121498at2"/>
<dbReference type="EMBL" id="LBFI01000057">
    <property type="protein sequence ID" value="KKM44329.1"/>
    <property type="molecule type" value="Genomic_DNA"/>
</dbReference>
<dbReference type="GO" id="GO:0006508">
    <property type="term" value="P:proteolysis"/>
    <property type="evidence" value="ECO:0007669"/>
    <property type="project" value="InterPro"/>
</dbReference>
<dbReference type="SUPFAM" id="SSF50494">
    <property type="entry name" value="Trypsin-like serine proteases"/>
    <property type="match status" value="1"/>
</dbReference>
<keyword evidence="1" id="KW-0732">Signal</keyword>
<dbReference type="KEGG" id="rtc:APU90_09420"/>
<feature type="signal peptide" evidence="1">
    <location>
        <begin position="1"/>
        <end position="27"/>
    </location>
</feature>
<protein>
    <recommendedName>
        <fullName evidence="4">Peptidase S1 domain-containing protein</fullName>
    </recommendedName>
</protein>
<accession>A0A0C5BEV5</accession>
<dbReference type="GeneID" id="93666825"/>
<dbReference type="InterPro" id="IPR018114">
    <property type="entry name" value="TRYPSIN_HIS"/>
</dbReference>
<comment type="caution">
    <text evidence="2">The sequence shown here is derived from an EMBL/GenBank/DDBJ whole genome shotgun (WGS) entry which is preliminary data.</text>
</comment>
<gene>
    <name evidence="2" type="ORF">VT73_10605</name>
</gene>
<dbReference type="PROSITE" id="PS00134">
    <property type="entry name" value="TRYPSIN_HIS"/>
    <property type="match status" value="1"/>
</dbReference>
<dbReference type="KEGG" id="rtx:TI83_07655"/>
<dbReference type="RefSeq" id="WP_042734169.1">
    <property type="nucleotide sequence ID" value="NZ_CP010848.1"/>
</dbReference>
<dbReference type="InterPro" id="IPR043504">
    <property type="entry name" value="Peptidase_S1_PA_chymotrypsin"/>
</dbReference>
<dbReference type="PROSITE" id="PS00135">
    <property type="entry name" value="TRYPSIN_SER"/>
    <property type="match status" value="1"/>
</dbReference>
<dbReference type="AlphaFoldDB" id="A0A0C5BEV5"/>
<evidence type="ECO:0000313" key="2">
    <source>
        <dbReference type="EMBL" id="KKM44329.1"/>
    </source>
</evidence>
<evidence type="ECO:0000256" key="1">
    <source>
        <dbReference type="SAM" id="SignalP"/>
    </source>
</evidence>
<dbReference type="Proteomes" id="UP000052979">
    <property type="component" value="Unassembled WGS sequence"/>
</dbReference>
<keyword evidence="3" id="KW-1185">Reference proteome</keyword>
<sequence>MKKWLKKTVICCALTGIATASSTPALADISEQKIVDGRVNHVLIAGSYISSESTQCTVGAILTKDGYSRENNPRDKNMRYAVTAAHCTEEGGVIYGENRSPIGKTIDVDKANDIALIELYPLTSLSCDWMTPVVGGGGAHCIPVTNYRPRAVGQVHAKRNGAEMAIPLIGPGSPANGSQLCTSGITTGVNCTFSAVPLPNKWRFSTFSERKAGHTSGKNVDFGDSGGPVINANGLFYGIMNAYGRPGSDLDGMMGYTPAEKVFARYHGYSLAPRS</sequence>
<evidence type="ECO:0008006" key="4">
    <source>
        <dbReference type="Google" id="ProtNLM"/>
    </source>
</evidence>
<dbReference type="GO" id="GO:0004252">
    <property type="term" value="F:serine-type endopeptidase activity"/>
    <property type="evidence" value="ECO:0007669"/>
    <property type="project" value="InterPro"/>
</dbReference>
<dbReference type="PATRIC" id="fig|145458.7.peg.1741"/>
<name>A0A0C5BEV5_9MICO</name>
<dbReference type="Gene3D" id="2.40.10.10">
    <property type="entry name" value="Trypsin-like serine proteases"/>
    <property type="match status" value="2"/>
</dbReference>
<organism evidence="2 3">
    <name type="scientific">Rathayibacter toxicus</name>
    <dbReference type="NCBI Taxonomy" id="145458"/>
    <lineage>
        <taxon>Bacteria</taxon>
        <taxon>Bacillati</taxon>
        <taxon>Actinomycetota</taxon>
        <taxon>Actinomycetes</taxon>
        <taxon>Micrococcales</taxon>
        <taxon>Microbacteriaceae</taxon>
        <taxon>Rathayibacter</taxon>
    </lineage>
</organism>
<evidence type="ECO:0000313" key="3">
    <source>
        <dbReference type="Proteomes" id="UP000052979"/>
    </source>
</evidence>
<reference evidence="2 3" key="1">
    <citation type="submission" date="2015-04" db="EMBL/GenBank/DDBJ databases">
        <title>Draft genome sequence of Rathayibacter toxicus strain FH-142 (AKA 70134 or CS 32), a Western Australian isolate.</title>
        <authorList>
            <consortium name="Consortium for Microbial Forensics and Genomics (microFORGE)"/>
            <person name="Knight B.M."/>
            <person name="Roberts D.P."/>
            <person name="Lin D."/>
            <person name="Hari K."/>
            <person name="Fletcher J."/>
            <person name="Melcher U."/>
            <person name="Blagden T."/>
            <person name="Luster D.G."/>
            <person name="Sechler A.J."/>
            <person name="Schneider W.L."/>
            <person name="Winegar R.A."/>
        </authorList>
    </citation>
    <scope>NUCLEOTIDE SEQUENCE [LARGE SCALE GENOMIC DNA]</scope>
    <source>
        <strain evidence="2 3">FH142</strain>
    </source>
</reference>
<dbReference type="InterPro" id="IPR033116">
    <property type="entry name" value="TRYPSIN_SER"/>
</dbReference>
<feature type="chain" id="PRO_5009759147" description="Peptidase S1 domain-containing protein" evidence="1">
    <location>
        <begin position="28"/>
        <end position="275"/>
    </location>
</feature>
<dbReference type="InterPro" id="IPR009003">
    <property type="entry name" value="Peptidase_S1_PA"/>
</dbReference>
<proteinExistence type="predicted"/>